<organism evidence="1 2">
    <name type="scientific">Pelagimonas varians</name>
    <dbReference type="NCBI Taxonomy" id="696760"/>
    <lineage>
        <taxon>Bacteria</taxon>
        <taxon>Pseudomonadati</taxon>
        <taxon>Pseudomonadota</taxon>
        <taxon>Alphaproteobacteria</taxon>
        <taxon>Rhodobacterales</taxon>
        <taxon>Roseobacteraceae</taxon>
        <taxon>Pelagimonas</taxon>
    </lineage>
</organism>
<dbReference type="EMBL" id="FXYH01000001">
    <property type="protein sequence ID" value="SMX32867.1"/>
    <property type="molecule type" value="Genomic_DNA"/>
</dbReference>
<reference evidence="1 2" key="1">
    <citation type="submission" date="2017-05" db="EMBL/GenBank/DDBJ databases">
        <authorList>
            <person name="Song R."/>
            <person name="Chenine A.L."/>
            <person name="Ruprecht R.M."/>
        </authorList>
    </citation>
    <scope>NUCLEOTIDE SEQUENCE [LARGE SCALE GENOMIC DNA]</scope>
    <source>
        <strain evidence="1 2">CECT 8663</strain>
    </source>
</reference>
<dbReference type="RefSeq" id="WP_097802689.1">
    <property type="nucleotide sequence ID" value="NZ_FXYH01000001.1"/>
</dbReference>
<keyword evidence="2" id="KW-1185">Reference proteome</keyword>
<dbReference type="AlphaFoldDB" id="A0A238JRP4"/>
<proteinExistence type="predicted"/>
<name>A0A238JRP4_9RHOB</name>
<protein>
    <submittedName>
        <fullName evidence="1">Uncharacterized protein</fullName>
    </submittedName>
</protein>
<dbReference type="Proteomes" id="UP000220836">
    <property type="component" value="Unassembled WGS sequence"/>
</dbReference>
<evidence type="ECO:0000313" key="1">
    <source>
        <dbReference type="EMBL" id="SMX32867.1"/>
    </source>
</evidence>
<sequence length="202" mass="21176">MKLTVLSGDIVDSTKKENAALESAMAALSGAALLIGSWDDAPSLFGRSSGDGWQLALGSPERGLRACLFLQASLRRLDKTLSTRIALATGEGTLPKNQDINSAHGDAFVASGRLLGTISGHIRMMSAETGSDNAAVILADQIAQGWTQAQARSLYELLPPNPGTREDAAKRLGISRPAVNQALWSAGFTALEAAITSWEAQT</sequence>
<accession>A0A238JRP4</accession>
<gene>
    <name evidence="1" type="ORF">PEV8663_00125</name>
</gene>
<evidence type="ECO:0000313" key="2">
    <source>
        <dbReference type="Proteomes" id="UP000220836"/>
    </source>
</evidence>
<dbReference type="OrthoDB" id="7210707at2"/>